<evidence type="ECO:0000256" key="7">
    <source>
        <dbReference type="ARBA" id="ARBA00022777"/>
    </source>
</evidence>
<dbReference type="PANTHER" id="PTHR36203:SF1">
    <property type="entry name" value="ASCORBATE-SPECIFIC PTS SYSTEM EIIA COMPONENT"/>
    <property type="match status" value="1"/>
</dbReference>
<dbReference type="Pfam" id="PF00359">
    <property type="entry name" value="PTS_EIIA_2"/>
    <property type="match status" value="1"/>
</dbReference>
<evidence type="ECO:0000256" key="10">
    <source>
        <dbReference type="ARBA" id="ARBA00042072"/>
    </source>
</evidence>
<reference evidence="12 13" key="1">
    <citation type="submission" date="2018-09" db="EMBL/GenBank/DDBJ databases">
        <title>Isolation, diversity and antifungal activity of actinobacteria from wheat.</title>
        <authorList>
            <person name="Han C."/>
        </authorList>
    </citation>
    <scope>NUCLEOTIDE SEQUENCE [LARGE SCALE GENOMIC DNA]</scope>
    <source>
        <strain evidence="12 13">NEAU-YY265</strain>
    </source>
</reference>
<gene>
    <name evidence="12" type="ORF">DY240_30445</name>
</gene>
<sequence length="155" mass="16052">MVVVTEPAAGPVVDAVVDVRAGDWRGAVHAACAPLVSAGALEPRYPERCIAIAEKHGPYMVLAPGIALAHARPEDGVLRLCLSAAVLASPVEFGHDQNDPVDVVLAFGSPDDAAHLSLLQNLAEHLLAGLADELRLAPDRGSAVRALSAVRPPVQ</sequence>
<keyword evidence="6" id="KW-0598">Phosphotransferase system</keyword>
<dbReference type="PANTHER" id="PTHR36203">
    <property type="entry name" value="ASCORBATE-SPECIFIC PTS SYSTEM EIIA COMPONENT"/>
    <property type="match status" value="1"/>
</dbReference>
<dbReference type="GO" id="GO:0005737">
    <property type="term" value="C:cytoplasm"/>
    <property type="evidence" value="ECO:0007669"/>
    <property type="project" value="UniProtKB-SubCell"/>
</dbReference>
<evidence type="ECO:0000256" key="6">
    <source>
        <dbReference type="ARBA" id="ARBA00022683"/>
    </source>
</evidence>
<evidence type="ECO:0000313" key="13">
    <source>
        <dbReference type="Proteomes" id="UP000284057"/>
    </source>
</evidence>
<evidence type="ECO:0000313" key="12">
    <source>
        <dbReference type="EMBL" id="RIQ10969.1"/>
    </source>
</evidence>
<evidence type="ECO:0000256" key="8">
    <source>
        <dbReference type="ARBA" id="ARBA00037387"/>
    </source>
</evidence>
<keyword evidence="13" id="KW-1185">Reference proteome</keyword>
<dbReference type="GO" id="GO:0009401">
    <property type="term" value="P:phosphoenolpyruvate-dependent sugar phosphotransferase system"/>
    <property type="evidence" value="ECO:0007669"/>
    <property type="project" value="UniProtKB-KW"/>
</dbReference>
<name>A0A418KG56_9ACTN</name>
<keyword evidence="3" id="KW-0963">Cytoplasm</keyword>
<dbReference type="SUPFAM" id="SSF55804">
    <property type="entry name" value="Phoshotransferase/anion transport protein"/>
    <property type="match status" value="1"/>
</dbReference>
<accession>A0A418KG56</accession>
<dbReference type="PROSITE" id="PS51094">
    <property type="entry name" value="PTS_EIIA_TYPE_2"/>
    <property type="match status" value="1"/>
</dbReference>
<keyword evidence="12" id="KW-0762">Sugar transport</keyword>
<dbReference type="GO" id="GO:0016301">
    <property type="term" value="F:kinase activity"/>
    <property type="evidence" value="ECO:0007669"/>
    <property type="project" value="UniProtKB-KW"/>
</dbReference>
<comment type="function">
    <text evidence="8">The phosphoenolpyruvate-dependent sugar phosphotransferase system (sugar PTS), a major carbohydrate active transport system, catalyzes the phosphorylation of incoming sugar substrates concomitantly with their translocation across the cell membrane. The enzyme II UlaABC PTS system is involved in ascorbate transport.</text>
</comment>
<evidence type="ECO:0000256" key="4">
    <source>
        <dbReference type="ARBA" id="ARBA00022553"/>
    </source>
</evidence>
<dbReference type="InterPro" id="IPR016152">
    <property type="entry name" value="PTrfase/Anion_transptr"/>
</dbReference>
<protein>
    <recommendedName>
        <fullName evidence="9">Ascorbate-specific PTS system EIIA component</fullName>
    </recommendedName>
    <alternativeName>
        <fullName evidence="10">Ascorbate-specific phosphotransferase enzyme IIA component</fullName>
    </alternativeName>
</protein>
<proteinExistence type="predicted"/>
<organism evidence="12 13">
    <name type="scientific">Jiangella rhizosphaerae</name>
    <dbReference type="NCBI Taxonomy" id="2293569"/>
    <lineage>
        <taxon>Bacteria</taxon>
        <taxon>Bacillati</taxon>
        <taxon>Actinomycetota</taxon>
        <taxon>Actinomycetes</taxon>
        <taxon>Jiangellales</taxon>
        <taxon>Jiangellaceae</taxon>
        <taxon>Jiangella</taxon>
    </lineage>
</organism>
<feature type="domain" description="PTS EIIA type-2" evidence="11">
    <location>
        <begin position="8"/>
        <end position="151"/>
    </location>
</feature>
<dbReference type="EMBL" id="QUAL01000438">
    <property type="protein sequence ID" value="RIQ10969.1"/>
    <property type="molecule type" value="Genomic_DNA"/>
</dbReference>
<evidence type="ECO:0000259" key="11">
    <source>
        <dbReference type="PROSITE" id="PS51094"/>
    </source>
</evidence>
<dbReference type="Gene3D" id="3.40.930.10">
    <property type="entry name" value="Mannitol-specific EII, Chain A"/>
    <property type="match status" value="1"/>
</dbReference>
<dbReference type="InterPro" id="IPR051351">
    <property type="entry name" value="Ascorbate-PTS_EIIA_comp"/>
</dbReference>
<dbReference type="Proteomes" id="UP000284057">
    <property type="component" value="Unassembled WGS sequence"/>
</dbReference>
<keyword evidence="2" id="KW-0813">Transport</keyword>
<evidence type="ECO:0000256" key="2">
    <source>
        <dbReference type="ARBA" id="ARBA00022448"/>
    </source>
</evidence>
<evidence type="ECO:0000256" key="9">
    <source>
        <dbReference type="ARBA" id="ARBA00041175"/>
    </source>
</evidence>
<evidence type="ECO:0000256" key="1">
    <source>
        <dbReference type="ARBA" id="ARBA00004496"/>
    </source>
</evidence>
<keyword evidence="7" id="KW-0418">Kinase</keyword>
<dbReference type="AlphaFoldDB" id="A0A418KG56"/>
<keyword evidence="4" id="KW-0597">Phosphoprotein</keyword>
<comment type="caution">
    <text evidence="12">The sequence shown here is derived from an EMBL/GenBank/DDBJ whole genome shotgun (WGS) entry which is preliminary data.</text>
</comment>
<comment type="subcellular location">
    <subcellularLocation>
        <location evidence="1">Cytoplasm</location>
    </subcellularLocation>
</comment>
<keyword evidence="5" id="KW-0808">Transferase</keyword>
<dbReference type="InterPro" id="IPR002178">
    <property type="entry name" value="PTS_EIIA_type-2_dom"/>
</dbReference>
<evidence type="ECO:0000256" key="3">
    <source>
        <dbReference type="ARBA" id="ARBA00022490"/>
    </source>
</evidence>
<evidence type="ECO:0000256" key="5">
    <source>
        <dbReference type="ARBA" id="ARBA00022679"/>
    </source>
</evidence>